<sequence>MAALSTAAQRRLASSSAAGPRRGARLVARVAEPLAQPNSGSSSFSSSSAADASLLARAGLPPTTTPYDDFKFAPIREAAVSRAMTRRYFRDLDEFAESDVVIVGAGSAGLACAYELGKVAPHLKIAMMEQSVAPGGGAWLGGQLFSAMVVRKPAHLMLDELEVPYEDDGDYVVVRHAALLTSTLMSHVLKNPNVKLFNAVAVEDLIVKPDDTVAGGRRVAGVVTNWSLVAQAHGTQSCMDPNVMEAGVVVSACGHDGPFGATSVKRLARLGMVPGGEVPGMGALDMEAAEGAIVGGTREVVPGMVLTGMELAEVDGSPRMGPTFGAMIVSGRRAAHVALAVLEKKRRAAAAAAKGGSTVEAAAAAL</sequence>
<comment type="subunit">
    <text evidence="6">Homooctamer.</text>
</comment>
<comment type="function">
    <text evidence="6">Involved in biosynthesis of the thiamine precursor thiazole. Catalyzes the conversion of NAD and glycine to adenosine diphosphate 5-(2-hydroxyethyl)-4-methylthiazole-2-carboxylic acid (ADT), an adenylated thiazole intermediate. The reaction includes an iron-dependent sulfide transfer from a conserved cysteine residue of the protein to a thiazole intermediate. The enzyme can only undergo a single turnover, which suggests it is a suicide enzyme. May have additional roles in adaptation to various stress conditions and in DNA damage tolerance.</text>
</comment>
<keyword evidence="3 6" id="KW-0784">Thiamine biosynthesis</keyword>
<feature type="binding site" evidence="6">
    <location>
        <begin position="129"/>
        <end position="130"/>
    </location>
    <ligand>
        <name>substrate</name>
    </ligand>
</feature>
<dbReference type="GO" id="GO:0005829">
    <property type="term" value="C:cytosol"/>
    <property type="evidence" value="ECO:0007669"/>
    <property type="project" value="UniProtKB-UniRule"/>
</dbReference>
<dbReference type="SUPFAM" id="SSF51905">
    <property type="entry name" value="FAD/NAD(P)-binding domain"/>
    <property type="match status" value="1"/>
</dbReference>
<dbReference type="EC" id="2.4.2.60" evidence="6"/>
<dbReference type="Gene3D" id="6.10.250.2840">
    <property type="match status" value="1"/>
</dbReference>
<evidence type="ECO:0000256" key="2">
    <source>
        <dbReference type="ARBA" id="ARBA00022723"/>
    </source>
</evidence>
<dbReference type="InterPro" id="IPR027495">
    <property type="entry name" value="Sti35"/>
</dbReference>
<evidence type="ECO:0000256" key="5">
    <source>
        <dbReference type="ARBA" id="ARBA00023027"/>
    </source>
</evidence>
<evidence type="ECO:0000313" key="9">
    <source>
        <dbReference type="Proteomes" id="UP000075714"/>
    </source>
</evidence>
<feature type="region of interest" description="Disordered" evidence="7">
    <location>
        <begin position="1"/>
        <end position="24"/>
    </location>
</feature>
<dbReference type="GO" id="GO:0005506">
    <property type="term" value="F:iron ion binding"/>
    <property type="evidence" value="ECO:0007669"/>
    <property type="project" value="UniProtKB-UniRule"/>
</dbReference>
<accession>A0A150G6K4</accession>
<dbReference type="OrthoDB" id="410463at2759"/>
<evidence type="ECO:0000256" key="6">
    <source>
        <dbReference type="HAMAP-Rule" id="MF_03158"/>
    </source>
</evidence>
<keyword evidence="9" id="KW-1185">Reference proteome</keyword>
<comment type="similarity">
    <text evidence="6">Belongs to the THI4 family.</text>
</comment>
<comment type="PTM">
    <text evidence="6">During the catalytic reaction, a sulfide is transferred from Cys-238 to a reaction intermediate, generating a dehydroalanine residue.</text>
</comment>
<proteinExistence type="inferred from homology"/>
<evidence type="ECO:0000256" key="4">
    <source>
        <dbReference type="ARBA" id="ARBA00023004"/>
    </source>
</evidence>
<keyword evidence="6" id="KW-0934">Plastid</keyword>
<evidence type="ECO:0000256" key="7">
    <source>
        <dbReference type="SAM" id="MobiDB-lite"/>
    </source>
</evidence>
<dbReference type="STRING" id="33097.A0A150G6K4"/>
<organism evidence="8 9">
    <name type="scientific">Gonium pectorale</name>
    <name type="common">Green alga</name>
    <dbReference type="NCBI Taxonomy" id="33097"/>
    <lineage>
        <taxon>Eukaryota</taxon>
        <taxon>Viridiplantae</taxon>
        <taxon>Chlorophyta</taxon>
        <taxon>core chlorophytes</taxon>
        <taxon>Chlorophyceae</taxon>
        <taxon>CS clade</taxon>
        <taxon>Chlamydomonadales</taxon>
        <taxon>Volvocaceae</taxon>
        <taxon>Gonium</taxon>
    </lineage>
</organism>
<dbReference type="HAMAP" id="MF_03158">
    <property type="entry name" value="THI4"/>
    <property type="match status" value="1"/>
</dbReference>
<evidence type="ECO:0000313" key="8">
    <source>
        <dbReference type="EMBL" id="KXZ45464.1"/>
    </source>
</evidence>
<reference evidence="9" key="1">
    <citation type="journal article" date="2016" name="Nat. Commun.">
        <title>The Gonium pectorale genome demonstrates co-option of cell cycle regulation during the evolution of multicellularity.</title>
        <authorList>
            <person name="Hanschen E.R."/>
            <person name="Marriage T.N."/>
            <person name="Ferris P.J."/>
            <person name="Hamaji T."/>
            <person name="Toyoda A."/>
            <person name="Fujiyama A."/>
            <person name="Neme R."/>
            <person name="Noguchi H."/>
            <person name="Minakuchi Y."/>
            <person name="Suzuki M."/>
            <person name="Kawai-Toyooka H."/>
            <person name="Smith D.R."/>
            <person name="Sparks H."/>
            <person name="Anderson J."/>
            <person name="Bakaric R."/>
            <person name="Luria V."/>
            <person name="Karger A."/>
            <person name="Kirschner M.W."/>
            <person name="Durand P.M."/>
            <person name="Michod R.E."/>
            <person name="Nozaki H."/>
            <person name="Olson B.J."/>
        </authorList>
    </citation>
    <scope>NUCLEOTIDE SEQUENCE [LARGE SCALE GENOMIC DNA]</scope>
    <source>
        <strain evidence="9">NIES-2863</strain>
    </source>
</reference>
<comment type="caution">
    <text evidence="8">The sequence shown here is derived from an EMBL/GenBank/DDBJ whole genome shotgun (WGS) entry which is preliminary data.</text>
</comment>
<feature type="binding site" evidence="6">
    <location>
        <position position="309"/>
    </location>
    <ligand>
        <name>substrate</name>
    </ligand>
</feature>
<dbReference type="GO" id="GO:0160205">
    <property type="term" value="F:cysteine-dependent adenosine diphosphate thiazole synthase activity"/>
    <property type="evidence" value="ECO:0007669"/>
    <property type="project" value="UniProtKB-EC"/>
</dbReference>
<keyword evidence="5 6" id="KW-0520">NAD</keyword>
<protein>
    <recommendedName>
        <fullName evidence="6">Thiamine thiazole synthase, chloroplastic</fullName>
    </recommendedName>
    <alternativeName>
        <fullName evidence="6">Thiazole biosynthetic enzyme</fullName>
        <ecNumber evidence="6">2.4.2.60</ecNumber>
    </alternativeName>
</protein>
<dbReference type="NCBIfam" id="TIGR00292">
    <property type="entry name" value="sulfide-dependent adenosine diphosphate thiazole synthase"/>
    <property type="match status" value="1"/>
</dbReference>
<dbReference type="GO" id="GO:0009228">
    <property type="term" value="P:thiamine biosynthetic process"/>
    <property type="evidence" value="ECO:0007669"/>
    <property type="project" value="UniProtKB-UniRule"/>
</dbReference>
<dbReference type="AlphaFoldDB" id="A0A150G6K4"/>
<dbReference type="Proteomes" id="UP000075714">
    <property type="component" value="Unassembled WGS sequence"/>
</dbReference>
<dbReference type="Pfam" id="PF01946">
    <property type="entry name" value="Thi4"/>
    <property type="match status" value="1"/>
</dbReference>
<feature type="binding site" evidence="6">
    <location>
        <position position="202"/>
    </location>
    <ligand>
        <name>substrate</name>
    </ligand>
</feature>
<feature type="compositionally biased region" description="Low complexity" evidence="7">
    <location>
        <begin position="1"/>
        <end position="21"/>
    </location>
</feature>
<feature type="binding site" evidence="6">
    <location>
        <position position="137"/>
    </location>
    <ligand>
        <name>substrate</name>
    </ligand>
</feature>
<dbReference type="PANTHER" id="PTHR43422">
    <property type="entry name" value="THIAMINE THIAZOLE SYNTHASE"/>
    <property type="match status" value="1"/>
</dbReference>
<gene>
    <name evidence="6" type="primary">THI1</name>
    <name evidence="8" type="ORF">GPECTOR_54g205</name>
</gene>
<feature type="binding site" evidence="6">
    <location>
        <position position="108"/>
    </location>
    <ligand>
        <name>substrate</name>
    </ligand>
</feature>
<name>A0A150G6K4_GONPE</name>
<comment type="catalytic activity">
    <reaction evidence="6">
        <text>[ADP-thiazole synthase]-L-cysteine + glycine + NAD(+) = [ADP-thiazole synthase]-dehydroalanine + ADP-5-ethyl-4-methylthiazole-2-carboxylate + nicotinamide + 3 H2O + 2 H(+)</text>
        <dbReference type="Rhea" id="RHEA:55708"/>
        <dbReference type="Rhea" id="RHEA-COMP:14264"/>
        <dbReference type="Rhea" id="RHEA-COMP:14265"/>
        <dbReference type="ChEBI" id="CHEBI:15377"/>
        <dbReference type="ChEBI" id="CHEBI:15378"/>
        <dbReference type="ChEBI" id="CHEBI:17154"/>
        <dbReference type="ChEBI" id="CHEBI:29950"/>
        <dbReference type="ChEBI" id="CHEBI:57305"/>
        <dbReference type="ChEBI" id="CHEBI:57540"/>
        <dbReference type="ChEBI" id="CHEBI:90873"/>
        <dbReference type="ChEBI" id="CHEBI:139151"/>
        <dbReference type="EC" id="2.4.2.60"/>
    </reaction>
</comment>
<evidence type="ECO:0000256" key="1">
    <source>
        <dbReference type="ARBA" id="ARBA00022679"/>
    </source>
</evidence>
<keyword evidence="2 6" id="KW-0479">Metal-binding</keyword>
<feature type="binding site" evidence="6">
    <location>
        <position position="255"/>
    </location>
    <ligand>
        <name>substrate</name>
    </ligand>
</feature>
<feature type="binding site" evidence="6">
    <location>
        <position position="240"/>
    </location>
    <ligand>
        <name>substrate</name>
    </ligand>
</feature>
<keyword evidence="4 6" id="KW-0408">Iron</keyword>
<dbReference type="InterPro" id="IPR036188">
    <property type="entry name" value="FAD/NAD-bd_sf"/>
</dbReference>
<feature type="binding site" evidence="6">
    <location>
        <begin position="319"/>
        <end position="321"/>
    </location>
    <ligand>
        <name>substrate</name>
    </ligand>
</feature>
<dbReference type="Gene3D" id="3.50.50.60">
    <property type="entry name" value="FAD/NAD(P)-binding domain"/>
    <property type="match status" value="1"/>
</dbReference>
<keyword evidence="6" id="KW-0150">Chloroplast</keyword>
<comment type="subcellular location">
    <subcellularLocation>
        <location evidence="6">Plastid</location>
        <location evidence="6">Chloroplast</location>
    </subcellularLocation>
</comment>
<keyword evidence="1 6" id="KW-0808">Transferase</keyword>
<dbReference type="GO" id="GO:0052837">
    <property type="term" value="P:thiazole biosynthetic process"/>
    <property type="evidence" value="ECO:0007669"/>
    <property type="project" value="UniProtKB-UniRule"/>
</dbReference>
<dbReference type="InterPro" id="IPR002922">
    <property type="entry name" value="Thi4_fam"/>
</dbReference>
<evidence type="ECO:0000256" key="3">
    <source>
        <dbReference type="ARBA" id="ARBA00022977"/>
    </source>
</evidence>
<dbReference type="PANTHER" id="PTHR43422:SF3">
    <property type="entry name" value="THIAMINE THIAZOLE SYNTHASE"/>
    <property type="match status" value="1"/>
</dbReference>
<dbReference type="GO" id="GO:0009570">
    <property type="term" value="C:chloroplast stroma"/>
    <property type="evidence" value="ECO:0007669"/>
    <property type="project" value="UniProtKB-UniRule"/>
</dbReference>
<comment type="cofactor">
    <cofactor evidence="6">
        <name>Fe cation</name>
        <dbReference type="ChEBI" id="CHEBI:24875"/>
    </cofactor>
    <text evidence="6">Binds 1 Fe cation per subunit.</text>
</comment>
<dbReference type="EMBL" id="LSYV01000055">
    <property type="protein sequence ID" value="KXZ45464.1"/>
    <property type="molecule type" value="Genomic_DNA"/>
</dbReference>
<feature type="modified residue" description="2,3-didehydroalanine (Cys)" evidence="6">
    <location>
        <position position="238"/>
    </location>
</feature>